<name>A0AAD8NZV0_TARER</name>
<dbReference type="FunFam" id="1.10.8.60:FF:000038">
    <property type="entry name" value="spermatogenesis-associated protein 5-like protein 1"/>
    <property type="match status" value="1"/>
</dbReference>
<dbReference type="Pfam" id="PF26429">
    <property type="entry name" value="DPBB_CI111"/>
    <property type="match status" value="1"/>
</dbReference>
<keyword evidence="3" id="KW-0067">ATP-binding</keyword>
<evidence type="ECO:0000256" key="4">
    <source>
        <dbReference type="SAM" id="MobiDB-lite"/>
    </source>
</evidence>
<dbReference type="SMART" id="SM00382">
    <property type="entry name" value="AAA"/>
    <property type="match status" value="2"/>
</dbReference>
<dbReference type="GO" id="GO:0016887">
    <property type="term" value="F:ATP hydrolysis activity"/>
    <property type="evidence" value="ECO:0007669"/>
    <property type="project" value="InterPro"/>
</dbReference>
<organism evidence="6 7">
    <name type="scientific">Tagetes erecta</name>
    <name type="common">African marigold</name>
    <dbReference type="NCBI Taxonomy" id="13708"/>
    <lineage>
        <taxon>Eukaryota</taxon>
        <taxon>Viridiplantae</taxon>
        <taxon>Streptophyta</taxon>
        <taxon>Embryophyta</taxon>
        <taxon>Tracheophyta</taxon>
        <taxon>Spermatophyta</taxon>
        <taxon>Magnoliopsida</taxon>
        <taxon>eudicotyledons</taxon>
        <taxon>Gunneridae</taxon>
        <taxon>Pentapetalae</taxon>
        <taxon>asterids</taxon>
        <taxon>campanulids</taxon>
        <taxon>Asterales</taxon>
        <taxon>Asteraceae</taxon>
        <taxon>Asteroideae</taxon>
        <taxon>Heliantheae alliance</taxon>
        <taxon>Tageteae</taxon>
        <taxon>Tagetes</taxon>
    </lineage>
</organism>
<dbReference type="PROSITE" id="PS00674">
    <property type="entry name" value="AAA"/>
    <property type="match status" value="1"/>
</dbReference>
<dbReference type="Pfam" id="PF17862">
    <property type="entry name" value="AAA_lid_3"/>
    <property type="match status" value="2"/>
</dbReference>
<dbReference type="InterPro" id="IPR027417">
    <property type="entry name" value="P-loop_NTPase"/>
</dbReference>
<keyword evidence="2" id="KW-0547">Nucleotide-binding</keyword>
<reference evidence="6" key="1">
    <citation type="journal article" date="2023" name="bioRxiv">
        <title>Improved chromosome-level genome assembly for marigold (Tagetes erecta).</title>
        <authorList>
            <person name="Jiang F."/>
            <person name="Yuan L."/>
            <person name="Wang S."/>
            <person name="Wang H."/>
            <person name="Xu D."/>
            <person name="Wang A."/>
            <person name="Fan W."/>
        </authorList>
    </citation>
    <scope>NUCLEOTIDE SEQUENCE</scope>
    <source>
        <strain evidence="6">WSJ</strain>
        <tissue evidence="6">Leaf</tissue>
    </source>
</reference>
<evidence type="ECO:0000256" key="2">
    <source>
        <dbReference type="ARBA" id="ARBA00022741"/>
    </source>
</evidence>
<feature type="compositionally biased region" description="Polar residues" evidence="4">
    <location>
        <begin position="225"/>
        <end position="264"/>
    </location>
</feature>
<dbReference type="CDD" id="cd19503">
    <property type="entry name" value="RecA-like_CDC48_NLV2_r1-like"/>
    <property type="match status" value="1"/>
</dbReference>
<evidence type="ECO:0000313" key="7">
    <source>
        <dbReference type="Proteomes" id="UP001229421"/>
    </source>
</evidence>
<feature type="compositionally biased region" description="Low complexity" evidence="4">
    <location>
        <begin position="209"/>
        <end position="219"/>
    </location>
</feature>
<dbReference type="CDD" id="cd19511">
    <property type="entry name" value="RecA-like_CDC48_r2-like"/>
    <property type="match status" value="1"/>
</dbReference>
<sequence>MPSKKKSSKSKGFSNLDATTPSPSSYSSSYSNLNTSYNDEDDEQSLLRSLEQVSTKYPSFIGTSALICRVNEDAFGGIESKGCKIWLSESSMIGSSIIPGSIVSVSLASLRKDVLGHPLSSLMDECARHYGFYEKTVNEIGNYFILATVFPSCKVTKNGVRLSSTLSSAMGYPNSGRIVFVYPVSHGSNSISIHNCKDLHLSLVSSRSSISNKNNKTSNADFPSENGSISSPKTPSMTKSQLSSPCSSMPTSPRHGQTRLNGSKSFDPPSDSCNIKEILEDEVGKKLLQTCTMSLLNSRHLVYGNLVVIPILSDLCLFKVVDAEKVPEHNNDNSNNTHEGFERNNGLSLLSSNISEHGNVFLVDHGTKVHLLSEKTNFDICSEDSIDNISNDIPNLGGLSKEYLALKDIISSSKKNTLSSMGLRPTKGVLLHGPPGTGKTSLARLCANDAGVELFPINGPEIVSQFYGESEQALHAVFDSAIRAAPAVVFIDELDAIAPSRKEGGEELSGRIVATLLNLMDGISRTNGLLVIAATNRPDSIEPALRRPGRLDREIEIGVPSPSQRYEILLTLLSEKEHCLLDTEIHHLAMTTHGFVGADLASLCNEAAFVCLRRCIGKIHDEPSSPYSCKIKSFSDDMKDMNFGNNSDILSNSELDLGSVECDRIGGNLCVSFEDFEKARIKVRPSAMREVILEVPKVSWKDVGGQQEVKMQLMEAVEWPQKHQDAFRRIGTRPPTGVLLFGPPGCSKTLLARAVASEAKLNFLAVKGPELFSKWVGESEKAVRSLFAKARANAPSIVFFDELDGLANIRGKENDGVSVADRVMSQLLVELDGLNQRVNVTVIAATNRPDKIDSALLRPGRFDRLVYVGPPNEKDRAEIFRIHLSKMTCSSDVCIEELACLSEGCTGADISLICREAAVAAIEEKIDASEVRMEHLRSAVEQVQPSDVDSYEELIAKFQRLVSQATPKDDLVSQPSSKRLTSVSTWNIFKTFASFISR</sequence>
<dbReference type="PANTHER" id="PTHR23077">
    <property type="entry name" value="AAA-FAMILY ATPASE"/>
    <property type="match status" value="1"/>
</dbReference>
<feature type="compositionally biased region" description="Low complexity" evidence="4">
    <location>
        <begin position="19"/>
        <end position="37"/>
    </location>
</feature>
<proteinExistence type="inferred from homology"/>
<dbReference type="InterPro" id="IPR041569">
    <property type="entry name" value="AAA_lid_3"/>
</dbReference>
<keyword evidence="7" id="KW-1185">Reference proteome</keyword>
<gene>
    <name evidence="6" type="ORF">QVD17_15704</name>
</gene>
<dbReference type="GO" id="GO:0005524">
    <property type="term" value="F:ATP binding"/>
    <property type="evidence" value="ECO:0007669"/>
    <property type="project" value="UniProtKB-KW"/>
</dbReference>
<dbReference type="InterPro" id="IPR003960">
    <property type="entry name" value="ATPase_AAA_CS"/>
</dbReference>
<evidence type="ECO:0000256" key="3">
    <source>
        <dbReference type="ARBA" id="ARBA00022840"/>
    </source>
</evidence>
<comment type="caution">
    <text evidence="6">The sequence shown here is derived from an EMBL/GenBank/DDBJ whole genome shotgun (WGS) entry which is preliminary data.</text>
</comment>
<protein>
    <recommendedName>
        <fullName evidence="5">AAA+ ATPase domain-containing protein</fullName>
    </recommendedName>
</protein>
<dbReference type="Pfam" id="PF00004">
    <property type="entry name" value="AAA"/>
    <property type="match status" value="2"/>
</dbReference>
<dbReference type="InterPro" id="IPR050168">
    <property type="entry name" value="AAA_ATPase_domain"/>
</dbReference>
<evidence type="ECO:0000313" key="6">
    <source>
        <dbReference type="EMBL" id="KAK1427022.1"/>
    </source>
</evidence>
<dbReference type="InterPro" id="IPR058958">
    <property type="entry name" value="DPBB_CI111"/>
</dbReference>
<evidence type="ECO:0000256" key="1">
    <source>
        <dbReference type="ARBA" id="ARBA00006914"/>
    </source>
</evidence>
<dbReference type="Gene3D" id="3.40.50.300">
    <property type="entry name" value="P-loop containing nucleotide triphosphate hydrolases"/>
    <property type="match status" value="2"/>
</dbReference>
<dbReference type="AlphaFoldDB" id="A0AAD8NZV0"/>
<dbReference type="EMBL" id="JAUHHV010000004">
    <property type="protein sequence ID" value="KAK1427022.1"/>
    <property type="molecule type" value="Genomic_DNA"/>
</dbReference>
<evidence type="ECO:0000259" key="5">
    <source>
        <dbReference type="SMART" id="SM00382"/>
    </source>
</evidence>
<feature type="domain" description="AAA+ ATPase" evidence="5">
    <location>
        <begin position="734"/>
        <end position="872"/>
    </location>
</feature>
<feature type="region of interest" description="Disordered" evidence="4">
    <location>
        <begin position="209"/>
        <end position="271"/>
    </location>
</feature>
<dbReference type="SUPFAM" id="SSF52540">
    <property type="entry name" value="P-loop containing nucleoside triphosphate hydrolases"/>
    <property type="match status" value="2"/>
</dbReference>
<dbReference type="Gene3D" id="1.10.8.60">
    <property type="match status" value="2"/>
</dbReference>
<dbReference type="Proteomes" id="UP001229421">
    <property type="component" value="Unassembled WGS sequence"/>
</dbReference>
<dbReference type="PANTHER" id="PTHR23077:SF27">
    <property type="entry name" value="ATPASE FAMILY GENE 2 PROTEIN HOMOLOG A"/>
    <property type="match status" value="1"/>
</dbReference>
<comment type="similarity">
    <text evidence="1">Belongs to the AAA ATPase family.</text>
</comment>
<feature type="region of interest" description="Disordered" evidence="4">
    <location>
        <begin position="1"/>
        <end position="39"/>
    </location>
</feature>
<dbReference type="InterPro" id="IPR003593">
    <property type="entry name" value="AAA+_ATPase"/>
</dbReference>
<dbReference type="InterPro" id="IPR003959">
    <property type="entry name" value="ATPase_AAA_core"/>
</dbReference>
<accession>A0AAD8NZV0</accession>
<dbReference type="FunFam" id="3.40.50.300:FF:000661">
    <property type="entry name" value="calmodulin-interacting protein 111 isoform X1"/>
    <property type="match status" value="1"/>
</dbReference>
<dbReference type="FunFam" id="3.40.50.300:FF:001406">
    <property type="entry name" value="Putative vesicular transport protein (CDC48)"/>
    <property type="match status" value="1"/>
</dbReference>
<dbReference type="GO" id="GO:0009507">
    <property type="term" value="C:chloroplast"/>
    <property type="evidence" value="ECO:0007669"/>
    <property type="project" value="TreeGrafter"/>
</dbReference>
<feature type="domain" description="AAA+ ATPase" evidence="5">
    <location>
        <begin position="425"/>
        <end position="561"/>
    </location>
</feature>